<dbReference type="GO" id="GO:0000976">
    <property type="term" value="F:transcription cis-regulatory region binding"/>
    <property type="evidence" value="ECO:0007669"/>
    <property type="project" value="TreeGrafter"/>
</dbReference>
<protein>
    <submittedName>
        <fullName evidence="6">Transcriptional regulator, TetR family</fullName>
    </submittedName>
</protein>
<feature type="domain" description="HTH tetR-type" evidence="5">
    <location>
        <begin position="12"/>
        <end position="72"/>
    </location>
</feature>
<evidence type="ECO:0000256" key="2">
    <source>
        <dbReference type="ARBA" id="ARBA00023125"/>
    </source>
</evidence>
<organism evidence="6 7">
    <name type="scientific">Dokdonella immobilis</name>
    <dbReference type="NCBI Taxonomy" id="578942"/>
    <lineage>
        <taxon>Bacteria</taxon>
        <taxon>Pseudomonadati</taxon>
        <taxon>Pseudomonadota</taxon>
        <taxon>Gammaproteobacteria</taxon>
        <taxon>Lysobacterales</taxon>
        <taxon>Rhodanobacteraceae</taxon>
        <taxon>Dokdonella</taxon>
    </lineage>
</organism>
<dbReference type="InterPro" id="IPR015292">
    <property type="entry name" value="Tscrpt_reg_YbiH_C"/>
</dbReference>
<keyword evidence="2 4" id="KW-0238">DNA-binding</keyword>
<evidence type="ECO:0000313" key="6">
    <source>
        <dbReference type="EMBL" id="SFN69376.1"/>
    </source>
</evidence>
<dbReference type="Proteomes" id="UP000198575">
    <property type="component" value="Unassembled WGS sequence"/>
</dbReference>
<dbReference type="InterPro" id="IPR001647">
    <property type="entry name" value="HTH_TetR"/>
</dbReference>
<keyword evidence="3" id="KW-0804">Transcription</keyword>
<dbReference type="InterPro" id="IPR036271">
    <property type="entry name" value="Tet_transcr_reg_TetR-rel_C_sf"/>
</dbReference>
<evidence type="ECO:0000256" key="3">
    <source>
        <dbReference type="ARBA" id="ARBA00023163"/>
    </source>
</evidence>
<dbReference type="EMBL" id="FOVF01000050">
    <property type="protein sequence ID" value="SFN69376.1"/>
    <property type="molecule type" value="Genomic_DNA"/>
</dbReference>
<evidence type="ECO:0000256" key="4">
    <source>
        <dbReference type="PROSITE-ProRule" id="PRU00335"/>
    </source>
</evidence>
<dbReference type="Gene3D" id="1.10.10.60">
    <property type="entry name" value="Homeodomain-like"/>
    <property type="match status" value="1"/>
</dbReference>
<feature type="DNA-binding region" description="H-T-H motif" evidence="4">
    <location>
        <begin position="35"/>
        <end position="54"/>
    </location>
</feature>
<dbReference type="Pfam" id="PF09209">
    <property type="entry name" value="CecR_C"/>
    <property type="match status" value="1"/>
</dbReference>
<keyword evidence="1" id="KW-0805">Transcription regulation</keyword>
<dbReference type="Pfam" id="PF00440">
    <property type="entry name" value="TetR_N"/>
    <property type="match status" value="1"/>
</dbReference>
<dbReference type="RefSeq" id="WP_175498203.1">
    <property type="nucleotide sequence ID" value="NZ_FOVF01000050.1"/>
</dbReference>
<dbReference type="PANTHER" id="PTHR30055">
    <property type="entry name" value="HTH-TYPE TRANSCRIPTIONAL REGULATOR RUTR"/>
    <property type="match status" value="1"/>
</dbReference>
<accession>A0A1I5B3T0</accession>
<dbReference type="PRINTS" id="PR00455">
    <property type="entry name" value="HTHTETR"/>
</dbReference>
<dbReference type="InterPro" id="IPR009057">
    <property type="entry name" value="Homeodomain-like_sf"/>
</dbReference>
<keyword evidence="7" id="KW-1185">Reference proteome</keyword>
<dbReference type="PANTHER" id="PTHR30055:SF234">
    <property type="entry name" value="HTH-TYPE TRANSCRIPTIONAL REGULATOR BETI"/>
    <property type="match status" value="1"/>
</dbReference>
<proteinExistence type="predicted"/>
<evidence type="ECO:0000313" key="7">
    <source>
        <dbReference type="Proteomes" id="UP000198575"/>
    </source>
</evidence>
<sequence length="224" mass="24789">MKPPNPERSRGDLTRDALILAAMTVFGRDGFHATTTRAIAQEAKVNQALIGYHFGGKEGLYLAMFEHIAGQLGQRLGPLVDDIGRLLETPVGADEVNLRSQAEAALVRLAEGMLMLMTRPEYAAWAQLVLREQQNPTQAFEILYERFMGRVLALLEQLVRRLRGESAGDPRLLVVTLLGQLLVFRAARTGILRFLGWPRIGETELAAIQAQLRRNIAALLLPVA</sequence>
<dbReference type="SUPFAM" id="SSF46689">
    <property type="entry name" value="Homeodomain-like"/>
    <property type="match status" value="1"/>
</dbReference>
<dbReference type="SUPFAM" id="SSF48498">
    <property type="entry name" value="Tetracyclin repressor-like, C-terminal domain"/>
    <property type="match status" value="1"/>
</dbReference>
<evidence type="ECO:0000256" key="1">
    <source>
        <dbReference type="ARBA" id="ARBA00023015"/>
    </source>
</evidence>
<dbReference type="GO" id="GO:0003700">
    <property type="term" value="F:DNA-binding transcription factor activity"/>
    <property type="evidence" value="ECO:0007669"/>
    <property type="project" value="TreeGrafter"/>
</dbReference>
<dbReference type="AlphaFoldDB" id="A0A1I5B3T0"/>
<dbReference type="PROSITE" id="PS50977">
    <property type="entry name" value="HTH_TETR_2"/>
    <property type="match status" value="1"/>
</dbReference>
<dbReference type="STRING" id="578942.SAMN05216289_1508"/>
<dbReference type="Gene3D" id="1.10.357.10">
    <property type="entry name" value="Tetracycline Repressor, domain 2"/>
    <property type="match status" value="1"/>
</dbReference>
<gene>
    <name evidence="6" type="ORF">SAMN05216289_1508</name>
</gene>
<evidence type="ECO:0000259" key="5">
    <source>
        <dbReference type="PROSITE" id="PS50977"/>
    </source>
</evidence>
<dbReference type="InterPro" id="IPR050109">
    <property type="entry name" value="HTH-type_TetR-like_transc_reg"/>
</dbReference>
<name>A0A1I5B3T0_9GAMM</name>
<reference evidence="6 7" key="1">
    <citation type="submission" date="2016-10" db="EMBL/GenBank/DDBJ databases">
        <authorList>
            <person name="de Groot N.N."/>
        </authorList>
    </citation>
    <scope>NUCLEOTIDE SEQUENCE [LARGE SCALE GENOMIC DNA]</scope>
    <source>
        <strain evidence="6 7">CGMCC 1.7659</strain>
    </source>
</reference>